<accession>X1UBE2</accession>
<gene>
    <name evidence="2" type="ORF">S12H4_42532</name>
</gene>
<organism evidence="2">
    <name type="scientific">marine sediment metagenome</name>
    <dbReference type="NCBI Taxonomy" id="412755"/>
    <lineage>
        <taxon>unclassified sequences</taxon>
        <taxon>metagenomes</taxon>
        <taxon>ecological metagenomes</taxon>
    </lineage>
</organism>
<dbReference type="PANTHER" id="PTHR33376:SF5">
    <property type="entry name" value="EXTRACYTOPLASMIC SOLUTE RECEPTOR PROTEIN"/>
    <property type="match status" value="1"/>
</dbReference>
<protein>
    <submittedName>
        <fullName evidence="2">Uncharacterized protein</fullName>
    </submittedName>
</protein>
<proteinExistence type="predicted"/>
<dbReference type="InterPro" id="IPR038404">
    <property type="entry name" value="TRAP_DctP_sf"/>
</dbReference>
<evidence type="ECO:0000256" key="1">
    <source>
        <dbReference type="ARBA" id="ARBA00022729"/>
    </source>
</evidence>
<keyword evidence="1" id="KW-0732">Signal</keyword>
<sequence>GTIDAAVGPWMSEYWDLKLFEFAKYILQPDILPTGSSPYLVNMDFWNSLPEDLQQCFYAASWENSLMMLDLYDYDLECWVEMKAEGCEKTYLSPEDVSEFRMVAVELWDEIGAKDPINAKLIVILKDYMTDLGYFD</sequence>
<dbReference type="Pfam" id="PF03480">
    <property type="entry name" value="DctP"/>
    <property type="match status" value="1"/>
</dbReference>
<evidence type="ECO:0000313" key="2">
    <source>
        <dbReference type="EMBL" id="GAJ14843.1"/>
    </source>
</evidence>
<feature type="non-terminal residue" evidence="2">
    <location>
        <position position="1"/>
    </location>
</feature>
<dbReference type="GO" id="GO:0055085">
    <property type="term" value="P:transmembrane transport"/>
    <property type="evidence" value="ECO:0007669"/>
    <property type="project" value="InterPro"/>
</dbReference>
<dbReference type="EMBL" id="BARW01026039">
    <property type="protein sequence ID" value="GAJ14843.1"/>
    <property type="molecule type" value="Genomic_DNA"/>
</dbReference>
<comment type="caution">
    <text evidence="2">The sequence shown here is derived from an EMBL/GenBank/DDBJ whole genome shotgun (WGS) entry which is preliminary data.</text>
</comment>
<dbReference type="AlphaFoldDB" id="X1UBE2"/>
<name>X1UBE2_9ZZZZ</name>
<dbReference type="PANTHER" id="PTHR33376">
    <property type="match status" value="1"/>
</dbReference>
<reference evidence="2" key="1">
    <citation type="journal article" date="2014" name="Front. Microbiol.">
        <title>High frequency of phylogenetically diverse reductive dehalogenase-homologous genes in deep subseafloor sedimentary metagenomes.</title>
        <authorList>
            <person name="Kawai M."/>
            <person name="Futagami T."/>
            <person name="Toyoda A."/>
            <person name="Takaki Y."/>
            <person name="Nishi S."/>
            <person name="Hori S."/>
            <person name="Arai W."/>
            <person name="Tsubouchi T."/>
            <person name="Morono Y."/>
            <person name="Uchiyama I."/>
            <person name="Ito T."/>
            <person name="Fujiyama A."/>
            <person name="Inagaki F."/>
            <person name="Takami H."/>
        </authorList>
    </citation>
    <scope>NUCLEOTIDE SEQUENCE</scope>
    <source>
        <strain evidence="2">Expedition CK06-06</strain>
    </source>
</reference>
<dbReference type="Gene3D" id="3.40.190.170">
    <property type="entry name" value="Bacterial extracellular solute-binding protein, family 7"/>
    <property type="match status" value="1"/>
</dbReference>
<dbReference type="InterPro" id="IPR018389">
    <property type="entry name" value="DctP_fam"/>
</dbReference>